<keyword evidence="4" id="KW-1185">Reference proteome</keyword>
<dbReference type="Gene3D" id="3.30.420.10">
    <property type="entry name" value="Ribonuclease H-like superfamily/Ribonuclease H"/>
    <property type="match status" value="1"/>
</dbReference>
<dbReference type="EMBL" id="CM001748">
    <property type="protein sequence ID" value="KJB61288.1"/>
    <property type="molecule type" value="Genomic_DNA"/>
</dbReference>
<evidence type="ECO:0000313" key="3">
    <source>
        <dbReference type="EMBL" id="KJB61288.1"/>
    </source>
</evidence>
<dbReference type="InterPro" id="IPR002156">
    <property type="entry name" value="RNaseH_domain"/>
</dbReference>
<dbReference type="SUPFAM" id="SSF53098">
    <property type="entry name" value="Ribonuclease H-like"/>
    <property type="match status" value="1"/>
</dbReference>
<dbReference type="Gramene" id="KJB61290">
    <property type="protein sequence ID" value="KJB61290"/>
    <property type="gene ID" value="B456_009G350100"/>
</dbReference>
<dbReference type="AlphaFoldDB" id="A0A0D2SDN8"/>
<evidence type="ECO:0000313" key="4">
    <source>
        <dbReference type="Proteomes" id="UP000032304"/>
    </source>
</evidence>
<dbReference type="PANTHER" id="PTHR46387:SF2">
    <property type="entry name" value="RIBONUCLEASE HI"/>
    <property type="match status" value="1"/>
</dbReference>
<feature type="domain" description="RNase H type-1" evidence="2">
    <location>
        <begin position="232"/>
        <end position="363"/>
    </location>
</feature>
<organism evidence="3 4">
    <name type="scientific">Gossypium raimondii</name>
    <name type="common">Peruvian cotton</name>
    <name type="synonym">Gossypium klotzschianum subsp. raimondii</name>
    <dbReference type="NCBI Taxonomy" id="29730"/>
    <lineage>
        <taxon>Eukaryota</taxon>
        <taxon>Viridiplantae</taxon>
        <taxon>Streptophyta</taxon>
        <taxon>Embryophyta</taxon>
        <taxon>Tracheophyta</taxon>
        <taxon>Spermatophyta</taxon>
        <taxon>Magnoliopsida</taxon>
        <taxon>eudicotyledons</taxon>
        <taxon>Gunneridae</taxon>
        <taxon>Pentapetalae</taxon>
        <taxon>rosids</taxon>
        <taxon>malvids</taxon>
        <taxon>Malvales</taxon>
        <taxon>Malvaceae</taxon>
        <taxon>Malvoideae</taxon>
        <taxon>Gossypium</taxon>
    </lineage>
</organism>
<dbReference type="Gramene" id="KJB61288">
    <property type="protein sequence ID" value="KJB61288"/>
    <property type="gene ID" value="B456_009G350100"/>
</dbReference>
<dbReference type="Pfam" id="PF13456">
    <property type="entry name" value="RVT_3"/>
    <property type="match status" value="1"/>
</dbReference>
<feature type="region of interest" description="Disordered" evidence="1">
    <location>
        <begin position="64"/>
        <end position="83"/>
    </location>
</feature>
<dbReference type="EMBL" id="CM001748">
    <property type="protein sequence ID" value="KJB61290.1"/>
    <property type="molecule type" value="Genomic_DNA"/>
</dbReference>
<evidence type="ECO:0000256" key="1">
    <source>
        <dbReference type="SAM" id="MobiDB-lite"/>
    </source>
</evidence>
<dbReference type="Gene3D" id="3.40.970.10">
    <property type="entry name" value="Ribonuclease H1, N-terminal domain"/>
    <property type="match status" value="1"/>
</dbReference>
<dbReference type="InterPro" id="IPR037056">
    <property type="entry name" value="RNase_H1_N_sf"/>
</dbReference>
<dbReference type="STRING" id="29730.A0A0D2SDN8"/>
<name>A0A0D2SDN8_GOSRA</name>
<accession>A0A0D2SDN8</accession>
<reference evidence="3 4" key="1">
    <citation type="journal article" date="2012" name="Nature">
        <title>Repeated polyploidization of Gossypium genomes and the evolution of spinnable cotton fibres.</title>
        <authorList>
            <person name="Paterson A.H."/>
            <person name="Wendel J.F."/>
            <person name="Gundlach H."/>
            <person name="Guo H."/>
            <person name="Jenkins J."/>
            <person name="Jin D."/>
            <person name="Llewellyn D."/>
            <person name="Showmaker K.C."/>
            <person name="Shu S."/>
            <person name="Udall J."/>
            <person name="Yoo M.J."/>
            <person name="Byers R."/>
            <person name="Chen W."/>
            <person name="Doron-Faigenboim A."/>
            <person name="Duke M.V."/>
            <person name="Gong L."/>
            <person name="Grimwood J."/>
            <person name="Grover C."/>
            <person name="Grupp K."/>
            <person name="Hu G."/>
            <person name="Lee T.H."/>
            <person name="Li J."/>
            <person name="Lin L."/>
            <person name="Liu T."/>
            <person name="Marler B.S."/>
            <person name="Page J.T."/>
            <person name="Roberts A.W."/>
            <person name="Romanel E."/>
            <person name="Sanders W.S."/>
            <person name="Szadkowski E."/>
            <person name="Tan X."/>
            <person name="Tang H."/>
            <person name="Xu C."/>
            <person name="Wang J."/>
            <person name="Wang Z."/>
            <person name="Zhang D."/>
            <person name="Zhang L."/>
            <person name="Ashrafi H."/>
            <person name="Bedon F."/>
            <person name="Bowers J.E."/>
            <person name="Brubaker C.L."/>
            <person name="Chee P.W."/>
            <person name="Das S."/>
            <person name="Gingle A.R."/>
            <person name="Haigler C.H."/>
            <person name="Harker D."/>
            <person name="Hoffmann L.V."/>
            <person name="Hovav R."/>
            <person name="Jones D.C."/>
            <person name="Lemke C."/>
            <person name="Mansoor S."/>
            <person name="ur Rahman M."/>
            <person name="Rainville L.N."/>
            <person name="Rambani A."/>
            <person name="Reddy U.K."/>
            <person name="Rong J.K."/>
            <person name="Saranga Y."/>
            <person name="Scheffler B.E."/>
            <person name="Scheffler J.A."/>
            <person name="Stelly D.M."/>
            <person name="Triplett B.A."/>
            <person name="Van Deynze A."/>
            <person name="Vaslin M.F."/>
            <person name="Waghmare V.N."/>
            <person name="Walford S.A."/>
            <person name="Wright R.J."/>
            <person name="Zaki E.A."/>
            <person name="Zhang T."/>
            <person name="Dennis E.S."/>
            <person name="Mayer K.F."/>
            <person name="Peterson D.G."/>
            <person name="Rokhsar D.S."/>
            <person name="Wang X."/>
            <person name="Schmutz J."/>
        </authorList>
    </citation>
    <scope>NUCLEOTIDE SEQUENCE [LARGE SCALE GENOMIC DNA]</scope>
</reference>
<dbReference type="PROSITE" id="PS50879">
    <property type="entry name" value="RNASE_H_1"/>
    <property type="match status" value="1"/>
</dbReference>
<evidence type="ECO:0000259" key="2">
    <source>
        <dbReference type="PROSITE" id="PS50879"/>
    </source>
</evidence>
<dbReference type="Proteomes" id="UP000032304">
    <property type="component" value="Chromosome 9"/>
</dbReference>
<proteinExistence type="predicted"/>
<dbReference type="CDD" id="cd09279">
    <property type="entry name" value="RNase_HI_like"/>
    <property type="match status" value="1"/>
</dbReference>
<dbReference type="FunFam" id="3.30.420.10:FF:000076">
    <property type="entry name" value="RBR-type E3 ubiquitin transferase"/>
    <property type="match status" value="1"/>
</dbReference>
<dbReference type="eggNOG" id="ENOG502QRR5">
    <property type="taxonomic scope" value="Eukaryota"/>
</dbReference>
<dbReference type="OMA" id="WRARSDN"/>
<dbReference type="GO" id="GO:0003676">
    <property type="term" value="F:nucleic acid binding"/>
    <property type="evidence" value="ECO:0007669"/>
    <property type="project" value="InterPro"/>
</dbReference>
<dbReference type="GO" id="GO:0004523">
    <property type="term" value="F:RNA-DNA hybrid ribonuclease activity"/>
    <property type="evidence" value="ECO:0007669"/>
    <property type="project" value="InterPro"/>
</dbReference>
<dbReference type="OrthoDB" id="2016287at2759"/>
<gene>
    <name evidence="3" type="ORF">B456_009G350100</name>
</gene>
<dbReference type="PANTHER" id="PTHR46387">
    <property type="entry name" value="POLYNUCLEOTIDYL TRANSFERASE, RIBONUCLEASE H-LIKE SUPERFAMILY PROTEIN"/>
    <property type="match status" value="1"/>
</dbReference>
<sequence>MNCLPHMHAYGSALFRKTGNFISTSLNQCHVPLWKRNFEDASVKTVDLEFLLTRFRTQCYSSRKSSSSTKKTSGTKKVDPEQPQVMENEKDAFFVVRKGDVVGVFKSFADCQTQVGSSICDPPVSVYKGYALTKETEIYLSSYGLKNARYTIRAADVKEDIFGALMPCPFQEPASSKGETSHYDATKKRPQDMLQLEYGVGLGSLGSIAVADLARKHVKLDPHAEAQITSSGHQSCTLEFDGASKGNPGPAGAAAVLKTDAGNVICKLREGLGIATNNAAEYRALILGLKHALRKGYTNIHVRGDSKLVCMQLQGLWKVKHEHMSELCEQAMKLKDKFLSFQINHVLRELNGAADAEANLAVKLAEGQIQEELA</sequence>
<dbReference type="InterPro" id="IPR036397">
    <property type="entry name" value="RNaseH_sf"/>
</dbReference>
<dbReference type="InterPro" id="IPR012337">
    <property type="entry name" value="RNaseH-like_sf"/>
</dbReference>
<protein>
    <recommendedName>
        <fullName evidence="2">RNase H type-1 domain-containing protein</fullName>
    </recommendedName>
</protein>